<keyword evidence="4 6" id="KW-0472">Membrane</keyword>
<dbReference type="FunCoup" id="A3LUK8">
    <property type="interactions" value="62"/>
</dbReference>
<dbReference type="eggNOG" id="ENOG502QU6H">
    <property type="taxonomic scope" value="Eukaryota"/>
</dbReference>
<comment type="subcellular location">
    <subcellularLocation>
        <location evidence="1">Membrane</location>
        <topology evidence="1">Multi-pass membrane protein</topology>
    </subcellularLocation>
</comment>
<dbReference type="OMA" id="FIVCYHI"/>
<keyword evidence="2 6" id="KW-0812">Transmembrane</keyword>
<dbReference type="Pfam" id="PF03547">
    <property type="entry name" value="Mem_trans"/>
    <property type="match status" value="1"/>
</dbReference>
<gene>
    <name evidence="7" type="primary">ECM3</name>
    <name evidence="7" type="ORF">PICST_83377</name>
</gene>
<dbReference type="GO" id="GO:0055085">
    <property type="term" value="P:transmembrane transport"/>
    <property type="evidence" value="ECO:0007669"/>
    <property type="project" value="InterPro"/>
</dbReference>
<organism evidence="7 8">
    <name type="scientific">Scheffersomyces stipitis (strain ATCC 58785 / CBS 6054 / NBRC 10063 / NRRL Y-11545)</name>
    <name type="common">Yeast</name>
    <name type="synonym">Pichia stipitis</name>
    <dbReference type="NCBI Taxonomy" id="322104"/>
    <lineage>
        <taxon>Eukaryota</taxon>
        <taxon>Fungi</taxon>
        <taxon>Dikarya</taxon>
        <taxon>Ascomycota</taxon>
        <taxon>Saccharomycotina</taxon>
        <taxon>Pichiomycetes</taxon>
        <taxon>Debaryomycetaceae</taxon>
        <taxon>Scheffersomyces</taxon>
    </lineage>
</organism>
<evidence type="ECO:0000313" key="8">
    <source>
        <dbReference type="Proteomes" id="UP000002258"/>
    </source>
</evidence>
<dbReference type="InParanoid" id="A3LUK8"/>
<dbReference type="STRING" id="322104.A3LUK8"/>
<accession>A3LUK8</accession>
<feature type="transmembrane region" description="Helical" evidence="6">
    <location>
        <begin position="493"/>
        <end position="515"/>
    </location>
</feature>
<dbReference type="Proteomes" id="UP000002258">
    <property type="component" value="Chromosome 4"/>
</dbReference>
<feature type="region of interest" description="Disordered" evidence="5">
    <location>
        <begin position="267"/>
        <end position="291"/>
    </location>
</feature>
<protein>
    <submittedName>
        <fullName evidence="7">Membrane protein</fullName>
    </submittedName>
</protein>
<feature type="transmembrane region" description="Helical" evidence="6">
    <location>
        <begin position="6"/>
        <end position="32"/>
    </location>
</feature>
<dbReference type="OrthoDB" id="435607at2759"/>
<feature type="compositionally biased region" description="Low complexity" evidence="5">
    <location>
        <begin position="211"/>
        <end position="224"/>
    </location>
</feature>
<dbReference type="HOGENOM" id="CLU_021924_0_1_1"/>
<feature type="region of interest" description="Disordered" evidence="5">
    <location>
        <begin position="181"/>
        <end position="251"/>
    </location>
</feature>
<dbReference type="InterPro" id="IPR040254">
    <property type="entry name" value="Ecm3-like"/>
</dbReference>
<dbReference type="AlphaFoldDB" id="A3LUK8"/>
<dbReference type="RefSeq" id="XP_001384639.2">
    <property type="nucleotide sequence ID" value="XM_001384602.1"/>
</dbReference>
<evidence type="ECO:0000256" key="5">
    <source>
        <dbReference type="SAM" id="MobiDB-lite"/>
    </source>
</evidence>
<proteinExistence type="predicted"/>
<name>A3LUK8_PICST</name>
<evidence type="ECO:0000256" key="1">
    <source>
        <dbReference type="ARBA" id="ARBA00004141"/>
    </source>
</evidence>
<feature type="transmembrane region" description="Helical" evidence="6">
    <location>
        <begin position="417"/>
        <end position="441"/>
    </location>
</feature>
<evidence type="ECO:0000256" key="6">
    <source>
        <dbReference type="SAM" id="Phobius"/>
    </source>
</evidence>
<dbReference type="EMBL" id="CP000498">
    <property type="protein sequence ID" value="ABN66610.2"/>
    <property type="molecule type" value="Genomic_DNA"/>
</dbReference>
<evidence type="ECO:0000313" key="7">
    <source>
        <dbReference type="EMBL" id="ABN66610.2"/>
    </source>
</evidence>
<evidence type="ECO:0000256" key="4">
    <source>
        <dbReference type="ARBA" id="ARBA00023136"/>
    </source>
</evidence>
<feature type="transmembrane region" description="Helical" evidence="6">
    <location>
        <begin position="527"/>
        <end position="551"/>
    </location>
</feature>
<dbReference type="InterPro" id="IPR004776">
    <property type="entry name" value="Mem_transp_PIN-like"/>
</dbReference>
<dbReference type="KEGG" id="pic:PICST_83377"/>
<evidence type="ECO:0000256" key="2">
    <source>
        <dbReference type="ARBA" id="ARBA00022692"/>
    </source>
</evidence>
<sequence>MSEQHPLGLIIYAATKPIFKIYFIIALGYYLAKKNILTVTTCRDIADTIVTAIMPCLIFENVVTNLKSSDIKNIGIIFFSGTLLFLIGAVFGFLTYFVTGSPRRWMGGLISVGLFPNISDLPIAYLQTLSKGDVLFTADEGSKGVAYVCIFLASQVFYQFSLGLYRLIEWDFREELLDNNKEEQDDESIITDSTGPSAGDTTQMNQNDTLSISSSINSSSSRTISQEDKEPVRQRMRSQQQTQEEEEDMQHTEFLRVRQLERIASLPRSISTEGSRSSRRSRRDSIASYNPLQMIPSRTAELRKQKSQDIHDVINEYSEFEALRDSEVKRTVSGTSQLGLDIVRNPTIDGQLKAPEKQRSKFVQRLIEIGKNFLTPNSLSLIISLAIAMSPPLKALFVESNQVHIHPAPDGQPPLSFVIDLTSYIGAASVPLGLILLGATISRLQVKSMPKGFWKTAVMITASRLILIPIFGVGVTTGFYKGGWYGDDKLIRFVSVLEFGLPNATALVYFTAFYTDPKSEDHLQMDCLAICLIFQYAILCVTLPFLITFTLRVSLGM</sequence>
<evidence type="ECO:0000256" key="3">
    <source>
        <dbReference type="ARBA" id="ARBA00022989"/>
    </source>
</evidence>
<feature type="transmembrane region" description="Helical" evidence="6">
    <location>
        <begin position="74"/>
        <end position="98"/>
    </location>
</feature>
<feature type="transmembrane region" description="Helical" evidence="6">
    <location>
        <begin position="453"/>
        <end position="473"/>
    </location>
</feature>
<dbReference type="PANTHER" id="PTHR31274:SF1">
    <property type="entry name" value="AGL149CP"/>
    <property type="match status" value="1"/>
</dbReference>
<keyword evidence="8" id="KW-1185">Reference proteome</keyword>
<keyword evidence="3 6" id="KW-1133">Transmembrane helix</keyword>
<dbReference type="PANTHER" id="PTHR31274">
    <property type="entry name" value="PROTEIN ECM3"/>
    <property type="match status" value="1"/>
</dbReference>
<dbReference type="GeneID" id="4838837"/>
<dbReference type="GO" id="GO:0016020">
    <property type="term" value="C:membrane"/>
    <property type="evidence" value="ECO:0007669"/>
    <property type="project" value="UniProtKB-SubCell"/>
</dbReference>
<reference evidence="7 8" key="1">
    <citation type="journal article" date="2007" name="Nat. Biotechnol.">
        <title>Genome sequence of the lignocellulose-bioconverting and xylose-fermenting yeast Pichia stipitis.</title>
        <authorList>
            <person name="Jeffries T.W."/>
            <person name="Grigoriev I.V."/>
            <person name="Grimwood J."/>
            <person name="Laplaza J.M."/>
            <person name="Aerts A."/>
            <person name="Salamov A."/>
            <person name="Schmutz J."/>
            <person name="Lindquist E."/>
            <person name="Dehal P."/>
            <person name="Shapiro H."/>
            <person name="Jin Y.S."/>
            <person name="Passoth V."/>
            <person name="Richardson P.M."/>
        </authorList>
    </citation>
    <scope>NUCLEOTIDE SEQUENCE [LARGE SCALE GENOMIC DNA]</scope>
    <source>
        <strain evidence="8">ATCC 58785 / CBS 6054 / NBRC 10063 / NRRL Y-11545</strain>
    </source>
</reference>
<feature type="compositionally biased region" description="Polar residues" evidence="5">
    <location>
        <begin position="190"/>
        <end position="210"/>
    </location>
</feature>